<feature type="modified residue" description="N6-(pyridoxal phosphate)lysine" evidence="4">
    <location>
        <position position="105"/>
    </location>
</feature>
<keyword evidence="3 4" id="KW-0456">Lyase</keyword>
<dbReference type="Gene3D" id="3.40.50.1100">
    <property type="match status" value="2"/>
</dbReference>
<evidence type="ECO:0000313" key="7">
    <source>
        <dbReference type="Proteomes" id="UP000449710"/>
    </source>
</evidence>
<dbReference type="RefSeq" id="WP_160723156.1">
    <property type="nucleotide sequence ID" value="NZ_SUMG01000026.1"/>
</dbReference>
<feature type="domain" description="Tryptophan synthase beta chain-like PALP" evidence="5">
    <location>
        <begin position="65"/>
        <end position="380"/>
    </location>
</feature>
<comment type="similarity">
    <text evidence="4">Belongs to the serine/threonine dehydratase family. DsdA subfamily.</text>
</comment>
<gene>
    <name evidence="4" type="primary">dsdA</name>
    <name evidence="6" type="ORF">ISALK_13260</name>
</gene>
<keyword evidence="2 4" id="KW-0663">Pyridoxal phosphate</keyword>
<dbReference type="GO" id="GO:0009097">
    <property type="term" value="P:isoleucine biosynthetic process"/>
    <property type="evidence" value="ECO:0007669"/>
    <property type="project" value="TreeGrafter"/>
</dbReference>
<dbReference type="GO" id="GO:0036088">
    <property type="term" value="P:D-serine catabolic process"/>
    <property type="evidence" value="ECO:0007669"/>
    <property type="project" value="TreeGrafter"/>
</dbReference>
<evidence type="ECO:0000256" key="1">
    <source>
        <dbReference type="ARBA" id="ARBA00001933"/>
    </source>
</evidence>
<proteinExistence type="inferred from homology"/>
<evidence type="ECO:0000256" key="2">
    <source>
        <dbReference type="ARBA" id="ARBA00022898"/>
    </source>
</evidence>
<dbReference type="Proteomes" id="UP000449710">
    <property type="component" value="Unassembled WGS sequence"/>
</dbReference>
<comment type="caution">
    <text evidence="6">The sequence shown here is derived from an EMBL/GenBank/DDBJ whole genome shotgun (WGS) entry which is preliminary data.</text>
</comment>
<reference evidence="6 7" key="1">
    <citation type="submission" date="2019-04" db="EMBL/GenBank/DDBJ databases">
        <title>Isachenkonia alkalipeptolytica gen. nov. sp. nov. a new anaerobic, alkiliphilic organothrophic bacterium capable to reduce synthesized ferrihydrite isolated from a soda lake.</title>
        <authorList>
            <person name="Toshchakov S.V."/>
            <person name="Zavarzina D.G."/>
            <person name="Zhilina T.N."/>
            <person name="Kostrikina N.A."/>
            <person name="Kublanov I.V."/>
        </authorList>
    </citation>
    <scope>NUCLEOTIDE SEQUENCE [LARGE SCALE GENOMIC DNA]</scope>
    <source>
        <strain evidence="6 7">Z-1701</strain>
    </source>
</reference>
<dbReference type="InterPro" id="IPR036052">
    <property type="entry name" value="TrpB-like_PALP_sf"/>
</dbReference>
<dbReference type="HAMAP" id="MF_01030">
    <property type="entry name" value="D_Ser_dehydrat"/>
    <property type="match status" value="1"/>
</dbReference>
<dbReference type="InterPro" id="IPR050147">
    <property type="entry name" value="Ser/Thr_Dehydratase"/>
</dbReference>
<sequence>MKEMMEKITELQPVVWENPNKKPAEKALEGFNLKMEDILEAEERLQRFAPLIYKYFPETEDGIIESPFQELPGMKEWVEKSHAKKIKGKLYGKCDNQLKIAGSIKARGGIYEVLKFAETIALENQWITLEDNYEVLGEEQYRSRFSRYKIAVGSTGNLGLSIGIISATLGFEVTVHMSRDAKPWKKDLLREKGAKVVEYTQDYGKAVEEGRKACLGDEKAHFIDDENSKDLFLGYSVAALRLKGDLAKENIMVDEKHPLRVYLPCGVGGAPGGIAFGLKTIFKDGVQCYYVEPTHAPCMLLGLITGEKEKLHINEYGIDNITEADGLAVGRPSKMVSELSDTLIDGGYTLEDENLLRLMQGLYTTEKIKTEPSAAAGLLGPVLWEDTKETTHIAWLTGGDLIPEEAFRKLLNTKGN</sequence>
<dbReference type="InterPro" id="IPR011780">
    <property type="entry name" value="D_Ser_am_lyase"/>
</dbReference>
<comment type="catalytic activity">
    <reaction evidence="4">
        <text>D-serine = pyruvate + NH4(+)</text>
        <dbReference type="Rhea" id="RHEA:13977"/>
        <dbReference type="ChEBI" id="CHEBI:15361"/>
        <dbReference type="ChEBI" id="CHEBI:28938"/>
        <dbReference type="ChEBI" id="CHEBI:35247"/>
        <dbReference type="EC" id="4.3.1.18"/>
    </reaction>
</comment>
<dbReference type="PANTHER" id="PTHR48078:SF9">
    <property type="entry name" value="D-SERINE DEHYDRATASE"/>
    <property type="match status" value="1"/>
</dbReference>
<organism evidence="6 7">
    <name type="scientific">Isachenkonia alkalipeptolytica</name>
    <dbReference type="NCBI Taxonomy" id="2565777"/>
    <lineage>
        <taxon>Bacteria</taxon>
        <taxon>Bacillati</taxon>
        <taxon>Bacillota</taxon>
        <taxon>Clostridia</taxon>
        <taxon>Eubacteriales</taxon>
        <taxon>Clostridiaceae</taxon>
        <taxon>Isachenkonia</taxon>
    </lineage>
</organism>
<evidence type="ECO:0000313" key="6">
    <source>
        <dbReference type="EMBL" id="NBG89458.1"/>
    </source>
</evidence>
<dbReference type="GO" id="GO:0030170">
    <property type="term" value="F:pyridoxal phosphate binding"/>
    <property type="evidence" value="ECO:0007669"/>
    <property type="project" value="InterPro"/>
</dbReference>
<dbReference type="Pfam" id="PF00291">
    <property type="entry name" value="PALP"/>
    <property type="match status" value="1"/>
</dbReference>
<evidence type="ECO:0000256" key="3">
    <source>
        <dbReference type="ARBA" id="ARBA00023239"/>
    </source>
</evidence>
<dbReference type="AlphaFoldDB" id="A0AA44BEY9"/>
<evidence type="ECO:0000259" key="5">
    <source>
        <dbReference type="Pfam" id="PF00291"/>
    </source>
</evidence>
<evidence type="ECO:0000256" key="4">
    <source>
        <dbReference type="HAMAP-Rule" id="MF_01030"/>
    </source>
</evidence>
<dbReference type="GO" id="GO:0016836">
    <property type="term" value="F:hydro-lyase activity"/>
    <property type="evidence" value="ECO:0007669"/>
    <property type="project" value="UniProtKB-UniRule"/>
</dbReference>
<dbReference type="EC" id="4.3.1.18" evidence="4"/>
<dbReference type="NCBIfam" id="NF002823">
    <property type="entry name" value="PRK02991.1"/>
    <property type="match status" value="1"/>
</dbReference>
<keyword evidence="7" id="KW-1185">Reference proteome</keyword>
<comment type="cofactor">
    <cofactor evidence="1 4">
        <name>pyridoxal 5'-phosphate</name>
        <dbReference type="ChEBI" id="CHEBI:597326"/>
    </cofactor>
</comment>
<dbReference type="PANTHER" id="PTHR48078">
    <property type="entry name" value="THREONINE DEHYDRATASE, MITOCHONDRIAL-RELATED"/>
    <property type="match status" value="1"/>
</dbReference>
<dbReference type="InterPro" id="IPR001926">
    <property type="entry name" value="TrpB-like_PALP"/>
</dbReference>
<accession>A0AA44BEY9</accession>
<dbReference type="EMBL" id="SUMG01000026">
    <property type="protein sequence ID" value="NBG89458.1"/>
    <property type="molecule type" value="Genomic_DNA"/>
</dbReference>
<dbReference type="GO" id="GO:0008721">
    <property type="term" value="F:D-serine ammonia-lyase activity"/>
    <property type="evidence" value="ECO:0007669"/>
    <property type="project" value="UniProtKB-EC"/>
</dbReference>
<dbReference type="NCBIfam" id="TIGR02035">
    <property type="entry name" value="D_Ser_am_lyase"/>
    <property type="match status" value="1"/>
</dbReference>
<dbReference type="SUPFAM" id="SSF53686">
    <property type="entry name" value="Tryptophan synthase beta subunit-like PLP-dependent enzymes"/>
    <property type="match status" value="1"/>
</dbReference>
<protein>
    <recommendedName>
        <fullName evidence="4">Probable D-serine dehydratase</fullName>
        <ecNumber evidence="4">4.3.1.18</ecNumber>
    </recommendedName>
    <alternativeName>
        <fullName evidence="4">D-serine deaminase</fullName>
        <shortName evidence="4">DSD</shortName>
    </alternativeName>
</protein>
<name>A0AA44BEY9_9CLOT</name>